<dbReference type="Gene3D" id="3.20.20.40">
    <property type="entry name" value="1, 4-beta cellobiohydrolase"/>
    <property type="match status" value="1"/>
</dbReference>
<dbReference type="EMBL" id="JBJDQH010000011">
    <property type="protein sequence ID" value="MFK4269640.1"/>
    <property type="molecule type" value="Genomic_DNA"/>
</dbReference>
<evidence type="ECO:0000313" key="12">
    <source>
        <dbReference type="EMBL" id="MFK4269640.1"/>
    </source>
</evidence>
<dbReference type="InterPro" id="IPR036434">
    <property type="entry name" value="Beta_cellobiohydrolase_sf"/>
</dbReference>
<dbReference type="InterPro" id="IPR016288">
    <property type="entry name" value="Beta_cellobiohydrolase"/>
</dbReference>
<comment type="caution">
    <text evidence="12">The sequence shown here is derived from an EMBL/GenBank/DDBJ whole genome shotgun (WGS) entry which is preliminary data.</text>
</comment>
<keyword evidence="1" id="KW-0732">Signal</keyword>
<keyword evidence="13" id="KW-1185">Reference proteome</keyword>
<reference evidence="12 13" key="1">
    <citation type="submission" date="2024-11" db="EMBL/GenBank/DDBJ databases">
        <title>The Natural Products Discovery Center: Release of the First 8490 Sequenced Strains for Exploring Actinobacteria Biosynthetic Diversity.</title>
        <authorList>
            <person name="Kalkreuter E."/>
            <person name="Kautsar S.A."/>
            <person name="Yang D."/>
            <person name="Bader C.D."/>
            <person name="Teijaro C.N."/>
            <person name="Fluegel L."/>
            <person name="Davis C.M."/>
            <person name="Simpson J.R."/>
            <person name="Lauterbach L."/>
            <person name="Steele A.D."/>
            <person name="Gui C."/>
            <person name="Meng S."/>
            <person name="Li G."/>
            <person name="Viehrig K."/>
            <person name="Ye F."/>
            <person name="Su P."/>
            <person name="Kiefer A.F."/>
            <person name="Nichols A."/>
            <person name="Cepeda A.J."/>
            <person name="Yan W."/>
            <person name="Fan B."/>
            <person name="Jiang Y."/>
            <person name="Adhikari A."/>
            <person name="Zheng C.-J."/>
            <person name="Schuster L."/>
            <person name="Cowan T.M."/>
            <person name="Smanski M.J."/>
            <person name="Chevrette M.G."/>
            <person name="De Carvalho L.P.S."/>
            <person name="Shen B."/>
        </authorList>
    </citation>
    <scope>NUCLEOTIDE SEQUENCE [LARGE SCALE GENOMIC DNA]</scope>
    <source>
        <strain evidence="12 13">NPDC020863</strain>
    </source>
</reference>
<keyword evidence="6 10" id="KW-0326">Glycosidase</keyword>
<dbReference type="PANTHER" id="PTHR34876">
    <property type="match status" value="1"/>
</dbReference>
<dbReference type="PRINTS" id="PR00733">
    <property type="entry name" value="GLHYDRLASE6"/>
</dbReference>
<feature type="active site" evidence="8">
    <location>
        <position position="199"/>
    </location>
</feature>
<feature type="active site" description="Proton donor" evidence="9">
    <location>
        <position position="237"/>
    </location>
</feature>
<dbReference type="PROSITE" id="PS00656">
    <property type="entry name" value="GLYCOSYL_HYDROL_F6_2"/>
    <property type="match status" value="1"/>
</dbReference>
<dbReference type="Proteomes" id="UP001620295">
    <property type="component" value="Unassembled WGS sequence"/>
</dbReference>
<name>A0ABW8LX95_9ACTN</name>
<keyword evidence="3 10" id="KW-0136">Cellulose degradation</keyword>
<keyword evidence="2 10" id="KW-0378">Hydrolase</keyword>
<evidence type="ECO:0000256" key="4">
    <source>
        <dbReference type="ARBA" id="ARBA00023157"/>
    </source>
</evidence>
<evidence type="ECO:0000256" key="6">
    <source>
        <dbReference type="ARBA" id="ARBA00023295"/>
    </source>
</evidence>
<dbReference type="PANTHER" id="PTHR34876:SF4">
    <property type="entry name" value="1,4-BETA-D-GLUCAN CELLOBIOHYDROLASE C-RELATED"/>
    <property type="match status" value="1"/>
</dbReference>
<evidence type="ECO:0000256" key="10">
    <source>
        <dbReference type="RuleBase" id="RU361186"/>
    </source>
</evidence>
<dbReference type="Pfam" id="PF01341">
    <property type="entry name" value="Glyco_hydro_6"/>
    <property type="match status" value="1"/>
</dbReference>
<comment type="similarity">
    <text evidence="10">Belongs to the glycosyl hydrolase family 6.</text>
</comment>
<feature type="region of interest" description="Disordered" evidence="11">
    <location>
        <begin position="47"/>
        <end position="74"/>
    </location>
</feature>
<dbReference type="SUPFAM" id="SSF51989">
    <property type="entry name" value="Glycosyl hydrolases family 6, cellulases"/>
    <property type="match status" value="1"/>
</dbReference>
<accession>A0ABW8LX95</accession>
<evidence type="ECO:0000256" key="2">
    <source>
        <dbReference type="ARBA" id="ARBA00022801"/>
    </source>
</evidence>
<protein>
    <recommendedName>
        <fullName evidence="10">Glucanase</fullName>
        <ecNumber evidence="10">3.2.1.-</ecNumber>
    </recommendedName>
</protein>
<dbReference type="InterPro" id="IPR001524">
    <property type="entry name" value="Glyco_hydro_6_CS"/>
</dbReference>
<keyword evidence="4" id="KW-1015">Disulfide bond</keyword>
<proteinExistence type="inferred from homology"/>
<evidence type="ECO:0000256" key="1">
    <source>
        <dbReference type="ARBA" id="ARBA00022729"/>
    </source>
</evidence>
<dbReference type="EC" id="3.2.1.-" evidence="10"/>
<feature type="compositionally biased region" description="Basic residues" evidence="11">
    <location>
        <begin position="63"/>
        <end position="74"/>
    </location>
</feature>
<keyword evidence="5 10" id="KW-0119">Carbohydrate metabolism</keyword>
<sequence length="405" mass="45056">MSERTPGKAGARGRLGFWQRLRLQVLLLGLIGLPRWLGLGALPRALTRQGRRERREGRERRERRERRPGRRSPLRTRRGIVQLLALALMAEVATAATTLHPPVGWAGDESAFPLPKPYFPVTTRFYTDPDNPAAQWVRGNPHDRRATVIRKRIADQPQAAWFTDTDQGRVEAQVRQVVRDARARGRLPVLVAYAIPHRDCGKHSSGGMADPSGYRNWISGFARGIGASRAIVILEPDALAHLTCLKRRQQTERYAELSYAGRTLRRQAAQARIYYDAGNSGWLPSSVMAERLERAGIDRYGDGIALNVSNFNATRDEVRYGLSVLRELRMPRLGAVIDTSRNGAGPTHDHRFCDPPGRKLGTPPTARTGIPGIDAYLWVKQPGQADGCAATAGLFVPGYAFRLTR</sequence>
<evidence type="ECO:0000256" key="7">
    <source>
        <dbReference type="ARBA" id="ARBA00023326"/>
    </source>
</evidence>
<dbReference type="RefSeq" id="WP_358638635.1">
    <property type="nucleotide sequence ID" value="NZ_JBFAEV010000013.1"/>
</dbReference>
<feature type="compositionally biased region" description="Basic and acidic residues" evidence="11">
    <location>
        <begin position="53"/>
        <end position="62"/>
    </location>
</feature>
<dbReference type="PROSITE" id="PS00655">
    <property type="entry name" value="GLYCOSYL_HYDROL_F6_1"/>
    <property type="match status" value="1"/>
</dbReference>
<evidence type="ECO:0000256" key="3">
    <source>
        <dbReference type="ARBA" id="ARBA00023001"/>
    </source>
</evidence>
<evidence type="ECO:0000256" key="9">
    <source>
        <dbReference type="PROSITE-ProRule" id="PRU10057"/>
    </source>
</evidence>
<evidence type="ECO:0000313" key="13">
    <source>
        <dbReference type="Proteomes" id="UP001620295"/>
    </source>
</evidence>
<evidence type="ECO:0000256" key="5">
    <source>
        <dbReference type="ARBA" id="ARBA00023277"/>
    </source>
</evidence>
<feature type="compositionally biased region" description="Basic and acidic residues" evidence="11">
    <location>
        <begin position="347"/>
        <end position="357"/>
    </location>
</feature>
<gene>
    <name evidence="12" type="ORF">ACI2L5_32615</name>
</gene>
<keyword evidence="7 10" id="KW-0624">Polysaccharide degradation</keyword>
<organism evidence="12 13">
    <name type="scientific">Streptomyces milbemycinicus</name>
    <dbReference type="NCBI Taxonomy" id="476552"/>
    <lineage>
        <taxon>Bacteria</taxon>
        <taxon>Bacillati</taxon>
        <taxon>Actinomycetota</taxon>
        <taxon>Actinomycetes</taxon>
        <taxon>Kitasatosporales</taxon>
        <taxon>Streptomycetaceae</taxon>
        <taxon>Streptomyces</taxon>
    </lineage>
</organism>
<feature type="region of interest" description="Disordered" evidence="11">
    <location>
        <begin position="339"/>
        <end position="365"/>
    </location>
</feature>
<dbReference type="GO" id="GO:0016787">
    <property type="term" value="F:hydrolase activity"/>
    <property type="evidence" value="ECO:0007669"/>
    <property type="project" value="UniProtKB-KW"/>
</dbReference>
<evidence type="ECO:0000256" key="8">
    <source>
        <dbReference type="PROSITE-ProRule" id="PRU10056"/>
    </source>
</evidence>
<evidence type="ECO:0000256" key="11">
    <source>
        <dbReference type="SAM" id="MobiDB-lite"/>
    </source>
</evidence>